<comment type="caution">
    <text evidence="2">The sequence shown here is derived from an EMBL/GenBank/DDBJ whole genome shotgun (WGS) entry which is preliminary data.</text>
</comment>
<dbReference type="AlphaFoldDB" id="A0A267G579"/>
<evidence type="ECO:0000259" key="1">
    <source>
        <dbReference type="PROSITE" id="PS50238"/>
    </source>
</evidence>
<accession>A0A267G579</accession>
<dbReference type="SUPFAM" id="SSF48350">
    <property type="entry name" value="GTPase activation domain, GAP"/>
    <property type="match status" value="1"/>
</dbReference>
<gene>
    <name evidence="2" type="ORF">BOX15_Mlig003264g1</name>
</gene>
<dbReference type="GO" id="GO:0005096">
    <property type="term" value="F:GTPase activator activity"/>
    <property type="evidence" value="ECO:0007669"/>
    <property type="project" value="TreeGrafter"/>
</dbReference>
<evidence type="ECO:0000313" key="2">
    <source>
        <dbReference type="EMBL" id="PAA81171.1"/>
    </source>
</evidence>
<dbReference type="Pfam" id="PF00620">
    <property type="entry name" value="RhoGAP"/>
    <property type="match status" value="1"/>
</dbReference>
<dbReference type="Proteomes" id="UP000215902">
    <property type="component" value="Unassembled WGS sequence"/>
</dbReference>
<dbReference type="PANTHER" id="PTHR23179">
    <property type="entry name" value="T-CELL ACTIVATION RHO GTPASE ACTIVATING PROTEIN-RELATED"/>
    <property type="match status" value="1"/>
</dbReference>
<reference evidence="2 3" key="1">
    <citation type="submission" date="2017-06" db="EMBL/GenBank/DDBJ databases">
        <title>A platform for efficient transgenesis in Macrostomum lignano, a flatworm model organism for stem cell research.</title>
        <authorList>
            <person name="Berezikov E."/>
        </authorList>
    </citation>
    <scope>NUCLEOTIDE SEQUENCE [LARGE SCALE GENOMIC DNA]</scope>
    <source>
        <strain evidence="2">DV1</strain>
        <tissue evidence="2">Whole organism</tissue>
    </source>
</reference>
<dbReference type="SMART" id="SM00324">
    <property type="entry name" value="RhoGAP"/>
    <property type="match status" value="1"/>
</dbReference>
<dbReference type="GO" id="GO:0007165">
    <property type="term" value="P:signal transduction"/>
    <property type="evidence" value="ECO:0007669"/>
    <property type="project" value="InterPro"/>
</dbReference>
<feature type="domain" description="Rho-GAP" evidence="1">
    <location>
        <begin position="72"/>
        <end position="260"/>
    </location>
</feature>
<keyword evidence="3" id="KW-1185">Reference proteome</keyword>
<dbReference type="EMBL" id="NIVC01000544">
    <property type="protein sequence ID" value="PAA81171.1"/>
    <property type="molecule type" value="Genomic_DNA"/>
</dbReference>
<sequence length="441" mass="47487">MEMGQQEQQAAASDAEAKGAMSLIRSLFNCVNRTDDQQTDSGVNHASYNSTIINNISNQQQAIQVEPVIFGANLHSSDPNNIRCLPEPLRQLLVRLARDFASVPDLFRRPGNPGDVKRIIHCMTRGVCVDLEGDCCGVSHFTLANVAKKFLLALPDGLFGSDGEAVLLSVDDLTDAEDQITTVRQVLDALPLASWQLVALCFGLWHRMATQSLVPQPAALEAVAKSVAGSVFHTCAHHPLKVEQASRVMTLLIDGFDDSQQLFSQEMRQYFTDQVDGPSIVDVHADVGGSAPTVVELETTGSDSAVLDAPMASQLARRRSLTQLEPAAASSTASLLSVRSTQSEFLSALACAVDCDEAALPQSAQEQQAADCGAQNKKASRMTISGWSDLAEQAHQFQRGSGGSRASQVMRKRQLERLARRSRWFSNQTAAQTPAVGANGN</sequence>
<dbReference type="Gene3D" id="1.10.555.10">
    <property type="entry name" value="Rho GTPase activation protein"/>
    <property type="match status" value="1"/>
</dbReference>
<dbReference type="OrthoDB" id="9994905at2759"/>
<dbReference type="InterPro" id="IPR000198">
    <property type="entry name" value="RhoGAP_dom"/>
</dbReference>
<name>A0A267G579_9PLAT</name>
<organism evidence="2 3">
    <name type="scientific">Macrostomum lignano</name>
    <dbReference type="NCBI Taxonomy" id="282301"/>
    <lineage>
        <taxon>Eukaryota</taxon>
        <taxon>Metazoa</taxon>
        <taxon>Spiralia</taxon>
        <taxon>Lophotrochozoa</taxon>
        <taxon>Platyhelminthes</taxon>
        <taxon>Rhabditophora</taxon>
        <taxon>Macrostomorpha</taxon>
        <taxon>Macrostomida</taxon>
        <taxon>Macrostomidae</taxon>
        <taxon>Macrostomum</taxon>
    </lineage>
</organism>
<proteinExistence type="predicted"/>
<dbReference type="InterPro" id="IPR008936">
    <property type="entry name" value="Rho_GTPase_activation_prot"/>
</dbReference>
<evidence type="ECO:0000313" key="3">
    <source>
        <dbReference type="Proteomes" id="UP000215902"/>
    </source>
</evidence>
<dbReference type="PROSITE" id="PS50238">
    <property type="entry name" value="RHOGAP"/>
    <property type="match status" value="1"/>
</dbReference>
<dbReference type="PANTHER" id="PTHR23179:SF27">
    <property type="entry name" value="RHO GTPASE ACTIVATING PROTEIN AT 71E, ISOFORM D"/>
    <property type="match status" value="1"/>
</dbReference>
<protein>
    <recommendedName>
        <fullName evidence="1">Rho-GAP domain-containing protein</fullName>
    </recommendedName>
</protein>
<dbReference type="STRING" id="282301.A0A267G579"/>